<evidence type="ECO:0000256" key="6">
    <source>
        <dbReference type="SAM" id="Phobius"/>
    </source>
</evidence>
<dbReference type="RefSeq" id="WP_151666933.1">
    <property type="nucleotide sequence ID" value="NZ_WBVO01000003.1"/>
</dbReference>
<dbReference type="AlphaFoldDB" id="A0A6N6RJF9"/>
<evidence type="ECO:0000313" key="10">
    <source>
        <dbReference type="Proteomes" id="UP000468650"/>
    </source>
</evidence>
<dbReference type="PANTHER" id="PTHR30572">
    <property type="entry name" value="MEMBRANE COMPONENT OF TRANSPORTER-RELATED"/>
    <property type="match status" value="1"/>
</dbReference>
<dbReference type="GO" id="GO:0022857">
    <property type="term" value="F:transmembrane transporter activity"/>
    <property type="evidence" value="ECO:0007669"/>
    <property type="project" value="TreeGrafter"/>
</dbReference>
<keyword evidence="2" id="KW-1003">Cell membrane</keyword>
<dbReference type="InterPro" id="IPR025857">
    <property type="entry name" value="MacB_PCD"/>
</dbReference>
<evidence type="ECO:0000256" key="3">
    <source>
        <dbReference type="ARBA" id="ARBA00022692"/>
    </source>
</evidence>
<evidence type="ECO:0000256" key="2">
    <source>
        <dbReference type="ARBA" id="ARBA00022475"/>
    </source>
</evidence>
<feature type="transmembrane region" description="Helical" evidence="6">
    <location>
        <begin position="288"/>
        <end position="307"/>
    </location>
</feature>
<reference evidence="9 10" key="1">
    <citation type="submission" date="2019-09" db="EMBL/GenBank/DDBJ databases">
        <title>Genomes of family Cryomorphaceae.</title>
        <authorList>
            <person name="Bowman J.P."/>
        </authorList>
    </citation>
    <scope>NUCLEOTIDE SEQUENCE [LARGE SCALE GENOMIC DNA]</scope>
    <source>
        <strain evidence="9 10">LMG 25704</strain>
    </source>
</reference>
<evidence type="ECO:0000313" key="9">
    <source>
        <dbReference type="EMBL" id="KAB2813731.1"/>
    </source>
</evidence>
<keyword evidence="4 6" id="KW-1133">Transmembrane helix</keyword>
<organism evidence="9 10">
    <name type="scientific">Phaeocystidibacter luteus</name>
    <dbReference type="NCBI Taxonomy" id="911197"/>
    <lineage>
        <taxon>Bacteria</taxon>
        <taxon>Pseudomonadati</taxon>
        <taxon>Bacteroidota</taxon>
        <taxon>Flavobacteriia</taxon>
        <taxon>Flavobacteriales</taxon>
        <taxon>Phaeocystidibacteraceae</taxon>
        <taxon>Phaeocystidibacter</taxon>
    </lineage>
</organism>
<dbReference type="InterPro" id="IPR003838">
    <property type="entry name" value="ABC3_permease_C"/>
</dbReference>
<dbReference type="EMBL" id="WBVO01000003">
    <property type="protein sequence ID" value="KAB2813731.1"/>
    <property type="molecule type" value="Genomic_DNA"/>
</dbReference>
<feature type="transmembrane region" description="Helical" evidence="6">
    <location>
        <begin position="424"/>
        <end position="446"/>
    </location>
</feature>
<dbReference type="GO" id="GO:0005886">
    <property type="term" value="C:plasma membrane"/>
    <property type="evidence" value="ECO:0007669"/>
    <property type="project" value="UniProtKB-SubCell"/>
</dbReference>
<comment type="caution">
    <text evidence="9">The sequence shown here is derived from an EMBL/GenBank/DDBJ whole genome shotgun (WGS) entry which is preliminary data.</text>
</comment>
<feature type="transmembrane region" description="Helical" evidence="6">
    <location>
        <begin position="379"/>
        <end position="403"/>
    </location>
</feature>
<dbReference type="PANTHER" id="PTHR30572:SF18">
    <property type="entry name" value="ABC-TYPE MACROLIDE FAMILY EXPORT SYSTEM PERMEASE COMPONENT 2"/>
    <property type="match status" value="1"/>
</dbReference>
<feature type="transmembrane region" description="Helical" evidence="6">
    <location>
        <begin position="719"/>
        <end position="741"/>
    </location>
</feature>
<protein>
    <submittedName>
        <fullName evidence="9">FtsX-like permease family protein</fullName>
    </submittedName>
</protein>
<dbReference type="InterPro" id="IPR050250">
    <property type="entry name" value="Macrolide_Exporter_MacB"/>
</dbReference>
<evidence type="ECO:0000256" key="4">
    <source>
        <dbReference type="ARBA" id="ARBA00022989"/>
    </source>
</evidence>
<accession>A0A6N6RJF9</accession>
<feature type="transmembrane region" description="Helical" evidence="6">
    <location>
        <begin position="332"/>
        <end position="359"/>
    </location>
</feature>
<gene>
    <name evidence="9" type="ORF">F8C67_06110</name>
</gene>
<feature type="transmembrane region" description="Helical" evidence="6">
    <location>
        <begin position="21"/>
        <end position="41"/>
    </location>
</feature>
<dbReference type="Pfam" id="PF12704">
    <property type="entry name" value="MacB_PCD"/>
    <property type="match status" value="1"/>
</dbReference>
<dbReference type="Pfam" id="PF02687">
    <property type="entry name" value="FtsX"/>
    <property type="match status" value="2"/>
</dbReference>
<feature type="transmembrane region" description="Helical" evidence="6">
    <location>
        <begin position="761"/>
        <end position="781"/>
    </location>
</feature>
<feature type="domain" description="ABC3 transporter permease C-terminal" evidence="7">
    <location>
        <begin position="678"/>
        <end position="791"/>
    </location>
</feature>
<dbReference type="OrthoDB" id="8740261at2"/>
<sequence>MWQHYLKIAWRNLTRDRAYTFLNISVLVIGMASFLLIGLYIKDEMSYDQYNDNSDRIYRIWTNLEAEGSGEQSASMSFPVANALEEAYPTYVDEAVRFFNMQSPFITMGRDSLRFNEPHVYFVDPEVFDVFTYKFIEGDRTALLDTHGVVLTRTMAVKYFGTTDVLGEEMYAESNIPVTVTGVVEDLPSSSHMPVDALISMYLIDRIFSEELTSSNWVWNPCWTYLLLKDEKCAADLEAKLPEFIAANYPELMRNRMHAYLMPLEDIHLNSHLQYEITANGYQENVRLFSIVGFFILIVACINYTNLATSRATRIAKEVGVSKVLGASRKELIFRFLGESVLTSTISIFASLVVVEVFLPLFNTLTGKDLVSASLFEPLNLVAVLAVAVGVGIVAGFYPAWMLSKLSPTVILSRSSKSTSGVRVRKALVLVQFCVALGLIIGTTVVNRQFDYLQSQDIGFDHEKLIMVPVKWDAARTYTEMREQLIASEAIENVTRMNDVVGVKHNMHEYNHTGLEESDYMYFASLITDEHFTETVGLEVIAGRALGQPGDDSAAVLVNETLVKQMGWGSPSEAIGKLFRTPQGKEVVVGVIKDFHFVSLSQQIQPFVLDVVKGAPEVFFTRYFCIRTKRGMEDEAIAELKKAWLKYHPSQPLDEFFLSDAINEAYRSQNTLRDLMAIFSIVAVAIACLGLFALSAFTAEQKTRELSIRRIIGASNSELFKVVAIDFVRMAVVGVLITAPVTYAVLYNWLQGFAYHVELDWMSFILVSLFGGALALLAVVFQAYKATRLDPIAALRYE</sequence>
<evidence type="ECO:0000259" key="7">
    <source>
        <dbReference type="Pfam" id="PF02687"/>
    </source>
</evidence>
<keyword evidence="5 6" id="KW-0472">Membrane</keyword>
<proteinExistence type="predicted"/>
<feature type="domain" description="ABC3 transporter permease C-terminal" evidence="7">
    <location>
        <begin position="291"/>
        <end position="408"/>
    </location>
</feature>
<comment type="subcellular location">
    <subcellularLocation>
        <location evidence="1">Cell membrane</location>
        <topology evidence="1">Multi-pass membrane protein</topology>
    </subcellularLocation>
</comment>
<feature type="transmembrane region" description="Helical" evidence="6">
    <location>
        <begin position="675"/>
        <end position="698"/>
    </location>
</feature>
<keyword evidence="3 6" id="KW-0812">Transmembrane</keyword>
<feature type="domain" description="MacB-like periplasmic core" evidence="8">
    <location>
        <begin position="20"/>
        <end position="200"/>
    </location>
</feature>
<evidence type="ECO:0000259" key="8">
    <source>
        <dbReference type="Pfam" id="PF12704"/>
    </source>
</evidence>
<keyword evidence="10" id="KW-1185">Reference proteome</keyword>
<name>A0A6N6RJF9_9FLAO</name>
<evidence type="ECO:0000256" key="5">
    <source>
        <dbReference type="ARBA" id="ARBA00023136"/>
    </source>
</evidence>
<dbReference type="Proteomes" id="UP000468650">
    <property type="component" value="Unassembled WGS sequence"/>
</dbReference>
<evidence type="ECO:0000256" key="1">
    <source>
        <dbReference type="ARBA" id="ARBA00004651"/>
    </source>
</evidence>